<dbReference type="SUPFAM" id="SSF159501">
    <property type="entry name" value="EreA/ChaN-like"/>
    <property type="match status" value="1"/>
</dbReference>
<evidence type="ECO:0000313" key="2">
    <source>
        <dbReference type="EMBL" id="CCA54584.1"/>
    </source>
</evidence>
<feature type="chain" id="PRO_5003285178" evidence="1">
    <location>
        <begin position="45"/>
        <end position="462"/>
    </location>
</feature>
<proteinExistence type="predicted"/>
<evidence type="ECO:0000313" key="3">
    <source>
        <dbReference type="Proteomes" id="UP000006854"/>
    </source>
</evidence>
<dbReference type="PANTHER" id="PTHR31299">
    <property type="entry name" value="ESTERASE, PUTATIVE (AFU_ORTHOLOGUE AFUA_1G05850)-RELATED"/>
    <property type="match status" value="1"/>
</dbReference>
<dbReference type="InterPro" id="IPR007815">
    <property type="entry name" value="Emycin_Estase"/>
</dbReference>
<feature type="signal peptide" evidence="1">
    <location>
        <begin position="1"/>
        <end position="44"/>
    </location>
</feature>
<accession>F2RE44</accession>
<dbReference type="Proteomes" id="UP000006854">
    <property type="component" value="Chromosome"/>
</dbReference>
<sequence>MSPAGRTGDAGPMILSRTSSRRRLPLVGLLVAACLGTLAPAAGAAGTAGAPAAPDPARALARTAQPLTDLEPLDRMIGSAKVVGVGEATHSSAEFFTTKHRIFEHLVERRGFTTFALEASWSTGLLVDEWVRTGRGDIRAIMRDEFQESYRLWNTEEYLDLFRWMRAYNQRHPGHQVRFMGNDLGYAGANLFDDVTGYVARAHPALLPRFQELYRASRPVGGVEAWMKGYMAKPRPERQRMASEVNTALALLERQRPGKDARAREAASWAVQHARAIAQVGTEYAHDLDTGAGVAEAMLYRDRIMAENTVWWQRKTGDRILLSAHNGHIGYETTKPDHYPRLQGAFLRDALGPEYVSVGTSFGRGSFNAHDTGAPGEPLRVFTVGPLGPDSNAHTLDRVSSAPFYLDLRRTTPAARDWLGTHRTTRGIGTAYPWPGAEAPVRLSTAYDLLIHFPRISAARLR</sequence>
<dbReference type="eggNOG" id="COG2312">
    <property type="taxonomic scope" value="Bacteria"/>
</dbReference>
<reference evidence="2 3" key="1">
    <citation type="journal article" date="2011" name="BMC Genomics">
        <title>Genome-wide analysis of the role of GlnR in Streptomyces venezuelae provides new insights into global nitrogen regulation in actinomycetes.</title>
        <authorList>
            <person name="Pullan S.T."/>
            <person name="Bibb M.J."/>
            <person name="Merrick M."/>
        </authorList>
    </citation>
    <scope>NUCLEOTIDE SEQUENCE [LARGE SCALE GENOMIC DNA]</scope>
    <source>
        <strain evidence="2">ATCC 10712</strain>
    </source>
</reference>
<dbReference type="InterPro" id="IPR052036">
    <property type="entry name" value="Hydrolase/PRTase-associated"/>
</dbReference>
<dbReference type="Gene3D" id="3.30.1870.10">
    <property type="entry name" value="EreA-like, domain 2"/>
    <property type="match status" value="1"/>
</dbReference>
<dbReference type="PIRSF" id="PIRSF036794">
    <property type="entry name" value="UCP_erythr_ester"/>
    <property type="match status" value="1"/>
</dbReference>
<dbReference type="GO" id="GO:0046677">
    <property type="term" value="P:response to antibiotic"/>
    <property type="evidence" value="ECO:0007669"/>
    <property type="project" value="InterPro"/>
</dbReference>
<dbReference type="STRING" id="953739.SVEN_1297"/>
<dbReference type="Gene3D" id="1.20.1440.30">
    <property type="entry name" value="Biosynthetic Protein domain"/>
    <property type="match status" value="1"/>
</dbReference>
<evidence type="ECO:0000256" key="1">
    <source>
        <dbReference type="SAM" id="SignalP"/>
    </source>
</evidence>
<dbReference type="PATRIC" id="fig|953739.5.peg.3362"/>
<keyword evidence="1" id="KW-0732">Signal</keyword>
<dbReference type="AlphaFoldDB" id="F2RE44"/>
<name>F2RE44_STRVP</name>
<protein>
    <submittedName>
        <fullName evidence="2">Conserved domain protein</fullName>
    </submittedName>
</protein>
<dbReference type="PROSITE" id="PS51257">
    <property type="entry name" value="PROKAR_LIPOPROTEIN"/>
    <property type="match status" value="1"/>
</dbReference>
<dbReference type="Pfam" id="PF05139">
    <property type="entry name" value="Erythro_esteras"/>
    <property type="match status" value="1"/>
</dbReference>
<dbReference type="CDD" id="cd14728">
    <property type="entry name" value="Ere-like"/>
    <property type="match status" value="1"/>
</dbReference>
<dbReference type="PANTHER" id="PTHR31299:SF0">
    <property type="entry name" value="ESTERASE, PUTATIVE (AFU_ORTHOLOGUE AFUA_1G05850)-RELATED"/>
    <property type="match status" value="1"/>
</dbReference>
<gene>
    <name evidence="2" type="ordered locus">SVEN_1297</name>
</gene>
<dbReference type="InterPro" id="IPR014622">
    <property type="entry name" value="UCP036794_erythomycin"/>
</dbReference>
<keyword evidence="3" id="KW-1185">Reference proteome</keyword>
<dbReference type="Gene3D" id="3.40.1660.10">
    <property type="entry name" value="EreA-like (biosynthetic domain)"/>
    <property type="match status" value="1"/>
</dbReference>
<organism evidence="2 3">
    <name type="scientific">Streptomyces venezuelae (strain ATCC 10712 / CBS 650.69 / DSM 40230 / JCM 4526 / NBRC 13096 / PD 04745)</name>
    <dbReference type="NCBI Taxonomy" id="953739"/>
    <lineage>
        <taxon>Bacteria</taxon>
        <taxon>Bacillati</taxon>
        <taxon>Actinomycetota</taxon>
        <taxon>Actinomycetes</taxon>
        <taxon>Kitasatosporales</taxon>
        <taxon>Streptomycetaceae</taxon>
        <taxon>Streptomyces</taxon>
    </lineage>
</organism>
<dbReference type="EMBL" id="FR845719">
    <property type="protein sequence ID" value="CCA54584.1"/>
    <property type="molecule type" value="Genomic_DNA"/>
</dbReference>
<dbReference type="HOGENOM" id="CLU_026490_2_2_11"/>
<dbReference type="KEGG" id="sve:SVEN_1297"/>